<organism evidence="4 5">
    <name type="scientific">Candidatus Enterocloster excrementigallinarum</name>
    <dbReference type="NCBI Taxonomy" id="2838558"/>
    <lineage>
        <taxon>Bacteria</taxon>
        <taxon>Bacillati</taxon>
        <taxon>Bacillota</taxon>
        <taxon>Clostridia</taxon>
        <taxon>Lachnospirales</taxon>
        <taxon>Lachnospiraceae</taxon>
        <taxon>Enterocloster</taxon>
    </lineage>
</organism>
<dbReference type="InterPro" id="IPR036518">
    <property type="entry name" value="CobE/GbiG_C_sf"/>
</dbReference>
<evidence type="ECO:0000259" key="3">
    <source>
        <dbReference type="Pfam" id="PF11761"/>
    </source>
</evidence>
<dbReference type="Pfam" id="PF01890">
    <property type="entry name" value="CbiG_C"/>
    <property type="match status" value="1"/>
</dbReference>
<dbReference type="Gene3D" id="3.30.420.180">
    <property type="entry name" value="CobE/GbiG C-terminal domain"/>
    <property type="match status" value="1"/>
</dbReference>
<proteinExistence type="predicted"/>
<dbReference type="SUPFAM" id="SSF159672">
    <property type="entry name" value="CbiG N-terminal domain-like"/>
    <property type="match status" value="1"/>
</dbReference>
<sequence>MSLGIISFTSRGRKQAERMNRLLREAGYDCRDDSGRKAADWAGEMFGEGRSMIFIGAAGIAVRSIAPWLKDKFRDPAVVVMDEAGRFVIPILSGHAGGANDLARMIGALTGAVPVITTATDVNQVFSVDVFAVLNGLQISDRVRAKEIAMALLEKEPVGFFSEFPILDENEKETDWIPEGCRREKAEKNIRITVKEREPDWAEEDLILRPRALCLGVGCRRGIETERLKVAVFQALEEANLSPDAVKTLATIDLKSDEKAIRQLAEERGWELRLFSAEELNAVQGSFSGSDFVQKTVGVDNVCERAALAGLPGGRLVMEKHAGNGVTAAAAVGKVRIVVGGPRQVPGMYRT</sequence>
<dbReference type="Pfam" id="PF11761">
    <property type="entry name" value="CbiG_mid"/>
    <property type="match status" value="1"/>
</dbReference>
<evidence type="ECO:0000313" key="5">
    <source>
        <dbReference type="Proteomes" id="UP000823863"/>
    </source>
</evidence>
<dbReference type="InterPro" id="IPR002750">
    <property type="entry name" value="CobE/GbiG_C"/>
</dbReference>
<gene>
    <name evidence="4" type="ORF">H9931_09210</name>
</gene>
<feature type="domain" description="CobE/GbiG C-terminal" evidence="1">
    <location>
        <begin position="213"/>
        <end position="331"/>
    </location>
</feature>
<dbReference type="InterPro" id="IPR021744">
    <property type="entry name" value="CbiG_N"/>
</dbReference>
<dbReference type="Pfam" id="PF11760">
    <property type="entry name" value="CbiG_N"/>
    <property type="match status" value="1"/>
</dbReference>
<dbReference type="Proteomes" id="UP000823863">
    <property type="component" value="Unassembled WGS sequence"/>
</dbReference>
<evidence type="ECO:0000259" key="2">
    <source>
        <dbReference type="Pfam" id="PF11760"/>
    </source>
</evidence>
<accession>A0A9D2TEE6</accession>
<keyword evidence="4" id="KW-0378">Hydrolase</keyword>
<feature type="domain" description="Cobalamin synthesis G N-terminal" evidence="2">
    <location>
        <begin position="42"/>
        <end position="121"/>
    </location>
</feature>
<comment type="caution">
    <text evidence="4">The sequence shown here is derived from an EMBL/GenBank/DDBJ whole genome shotgun (WGS) entry which is preliminary data.</text>
</comment>
<dbReference type="GO" id="GO:0009236">
    <property type="term" value="P:cobalamin biosynthetic process"/>
    <property type="evidence" value="ECO:0007669"/>
    <property type="project" value="InterPro"/>
</dbReference>
<dbReference type="PANTHER" id="PTHR37477">
    <property type="entry name" value="COBALT-PRECORRIN-5A HYDROLASE"/>
    <property type="match status" value="1"/>
</dbReference>
<dbReference type="PANTHER" id="PTHR37477:SF1">
    <property type="entry name" value="COBALT-PRECORRIN-5A HYDROLASE"/>
    <property type="match status" value="1"/>
</dbReference>
<reference evidence="4" key="1">
    <citation type="journal article" date="2021" name="PeerJ">
        <title>Extensive microbial diversity within the chicken gut microbiome revealed by metagenomics and culture.</title>
        <authorList>
            <person name="Gilroy R."/>
            <person name="Ravi A."/>
            <person name="Getino M."/>
            <person name="Pursley I."/>
            <person name="Horton D.L."/>
            <person name="Alikhan N.F."/>
            <person name="Baker D."/>
            <person name="Gharbi K."/>
            <person name="Hall N."/>
            <person name="Watson M."/>
            <person name="Adriaenssens E.M."/>
            <person name="Foster-Nyarko E."/>
            <person name="Jarju S."/>
            <person name="Secka A."/>
            <person name="Antonio M."/>
            <person name="Oren A."/>
            <person name="Chaudhuri R.R."/>
            <person name="La Ragione R."/>
            <person name="Hildebrand F."/>
            <person name="Pallen M.J."/>
        </authorList>
    </citation>
    <scope>NUCLEOTIDE SEQUENCE</scope>
    <source>
        <strain evidence="4">CHK198-12963</strain>
    </source>
</reference>
<protein>
    <submittedName>
        <fullName evidence="4">Cobalt-precorrin 5A hydrolase</fullName>
    </submittedName>
</protein>
<dbReference type="EMBL" id="DWWB01000053">
    <property type="protein sequence ID" value="HJC66879.1"/>
    <property type="molecule type" value="Genomic_DNA"/>
</dbReference>
<dbReference type="InterPro" id="IPR021745">
    <property type="entry name" value="CbiG_mid"/>
</dbReference>
<reference evidence="4" key="2">
    <citation type="submission" date="2021-04" db="EMBL/GenBank/DDBJ databases">
        <authorList>
            <person name="Gilroy R."/>
        </authorList>
    </citation>
    <scope>NUCLEOTIDE SEQUENCE</scope>
    <source>
        <strain evidence="4">CHK198-12963</strain>
    </source>
</reference>
<dbReference type="Gene3D" id="3.40.50.11220">
    <property type="match status" value="1"/>
</dbReference>
<dbReference type="SUPFAM" id="SSF159664">
    <property type="entry name" value="CobE/GbiG C-terminal domain-like"/>
    <property type="match status" value="1"/>
</dbReference>
<dbReference type="InterPro" id="IPR052553">
    <property type="entry name" value="CbiG_hydrolase"/>
</dbReference>
<dbReference type="AlphaFoldDB" id="A0A9D2TEE6"/>
<dbReference type="InterPro" id="IPR038029">
    <property type="entry name" value="GbiG_N_sf"/>
</dbReference>
<evidence type="ECO:0000259" key="1">
    <source>
        <dbReference type="Pfam" id="PF01890"/>
    </source>
</evidence>
<evidence type="ECO:0000313" key="4">
    <source>
        <dbReference type="EMBL" id="HJC66879.1"/>
    </source>
</evidence>
<feature type="domain" description="Cobalamin biosynthesis central region" evidence="3">
    <location>
        <begin position="127"/>
        <end position="210"/>
    </location>
</feature>
<name>A0A9D2TEE6_9FIRM</name>
<dbReference type="GO" id="GO:0016787">
    <property type="term" value="F:hydrolase activity"/>
    <property type="evidence" value="ECO:0007669"/>
    <property type="project" value="UniProtKB-KW"/>
</dbReference>